<accession>A0A1B6MUZ5</accession>
<dbReference type="AlphaFoldDB" id="A0A1B6MUZ5"/>
<protein>
    <submittedName>
        <fullName evidence="1">Uncharacterized protein</fullName>
    </submittedName>
</protein>
<reference evidence="1" key="1">
    <citation type="submission" date="2015-11" db="EMBL/GenBank/DDBJ databases">
        <title>De novo transcriptome assembly of four potential Pierce s Disease insect vectors from Arizona vineyards.</title>
        <authorList>
            <person name="Tassone E.E."/>
        </authorList>
    </citation>
    <scope>NUCLEOTIDE SEQUENCE</scope>
</reference>
<dbReference type="InterPro" id="IPR036514">
    <property type="entry name" value="SGNH_hydro_sf"/>
</dbReference>
<dbReference type="EMBL" id="GEBQ01000213">
    <property type="protein sequence ID" value="JAT39764.1"/>
    <property type="molecule type" value="Transcribed_RNA"/>
</dbReference>
<gene>
    <name evidence="1" type="ORF">g.2134</name>
</gene>
<evidence type="ECO:0000313" key="1">
    <source>
        <dbReference type="EMBL" id="JAT39764.1"/>
    </source>
</evidence>
<name>A0A1B6MUZ5_9HEMI</name>
<dbReference type="Gene3D" id="3.40.50.1110">
    <property type="entry name" value="SGNH hydrolase"/>
    <property type="match status" value="1"/>
</dbReference>
<proteinExistence type="predicted"/>
<sequence length="100" mass="11433">MCVTNNVARNESMDLKNKMSEFLENVTDQNGILVDVPNRYDLVNWSCVNKETRKTNRVLNELGSKYKNVTVVEASSAIRDMHTQQGMHFNSRGKRNSIPT</sequence>
<organism evidence="1">
    <name type="scientific">Graphocephala atropunctata</name>
    <dbReference type="NCBI Taxonomy" id="36148"/>
    <lineage>
        <taxon>Eukaryota</taxon>
        <taxon>Metazoa</taxon>
        <taxon>Ecdysozoa</taxon>
        <taxon>Arthropoda</taxon>
        <taxon>Hexapoda</taxon>
        <taxon>Insecta</taxon>
        <taxon>Pterygota</taxon>
        <taxon>Neoptera</taxon>
        <taxon>Paraneoptera</taxon>
        <taxon>Hemiptera</taxon>
        <taxon>Auchenorrhyncha</taxon>
        <taxon>Membracoidea</taxon>
        <taxon>Cicadellidae</taxon>
        <taxon>Cicadellinae</taxon>
        <taxon>Cicadellini</taxon>
        <taxon>Graphocephala</taxon>
    </lineage>
</organism>